<evidence type="ECO:0000259" key="5">
    <source>
        <dbReference type="PROSITE" id="PS50072"/>
    </source>
</evidence>
<sequence>MSSTSATTQRPIVFMDIQIGETPAGRMKFELFSDVVPKTAENFRQLCTGEYRIMKSKFETPRLQKCDVPQCTNPSVTKALMKLTSKSAAVYLTSCAKVLIRIYDLKLECWLILKSWGKGGDFLKGDGTGSFSIYGEKFPDENFVEKHTGPGLLSMANSGPNSNGCQFFVTTAKCDFLDGKHVVFGRVLDGMLTLRKIENVPTGPNNRPKLVVKITECGEM</sequence>
<dbReference type="EC" id="5.2.1.8" evidence="4"/>
<dbReference type="AlphaFoldDB" id="A0AAD5VG02"/>
<evidence type="ECO:0000313" key="7">
    <source>
        <dbReference type="Proteomes" id="UP001213000"/>
    </source>
</evidence>
<reference evidence="6" key="1">
    <citation type="submission" date="2022-07" db="EMBL/GenBank/DDBJ databases">
        <title>Genome Sequence of Leucocoprinus birnbaumii.</title>
        <authorList>
            <person name="Buettner E."/>
        </authorList>
    </citation>
    <scope>NUCLEOTIDE SEQUENCE</scope>
    <source>
        <strain evidence="6">VT141</strain>
    </source>
</reference>
<dbReference type="PROSITE" id="PS50072">
    <property type="entry name" value="CSA_PPIASE_2"/>
    <property type="match status" value="1"/>
</dbReference>
<proteinExistence type="inferred from homology"/>
<evidence type="ECO:0000256" key="3">
    <source>
        <dbReference type="ARBA" id="ARBA00023235"/>
    </source>
</evidence>
<evidence type="ECO:0000313" key="6">
    <source>
        <dbReference type="EMBL" id="KAJ3556957.1"/>
    </source>
</evidence>
<name>A0AAD5VG02_9AGAR</name>
<comment type="caution">
    <text evidence="6">The sequence shown here is derived from an EMBL/GenBank/DDBJ whole genome shotgun (WGS) entry which is preliminary data.</text>
</comment>
<feature type="domain" description="PPIase cyclophilin-type" evidence="5">
    <location>
        <begin position="14"/>
        <end position="219"/>
    </location>
</feature>
<protein>
    <recommendedName>
        <fullName evidence="4">Peptidyl-prolyl cis-trans isomerase</fullName>
        <shortName evidence="4">PPIase</shortName>
        <ecNumber evidence="4">5.2.1.8</ecNumber>
    </recommendedName>
</protein>
<dbReference type="InterPro" id="IPR024936">
    <property type="entry name" value="Cyclophilin-type_PPIase"/>
</dbReference>
<dbReference type="PIRSF" id="PIRSF001467">
    <property type="entry name" value="Peptidylpro_ismrse"/>
    <property type="match status" value="1"/>
</dbReference>
<dbReference type="GO" id="GO:0016018">
    <property type="term" value="F:cyclosporin A binding"/>
    <property type="evidence" value="ECO:0007669"/>
    <property type="project" value="TreeGrafter"/>
</dbReference>
<organism evidence="6 7">
    <name type="scientific">Leucocoprinus birnbaumii</name>
    <dbReference type="NCBI Taxonomy" id="56174"/>
    <lineage>
        <taxon>Eukaryota</taxon>
        <taxon>Fungi</taxon>
        <taxon>Dikarya</taxon>
        <taxon>Basidiomycota</taxon>
        <taxon>Agaricomycotina</taxon>
        <taxon>Agaricomycetes</taxon>
        <taxon>Agaricomycetidae</taxon>
        <taxon>Agaricales</taxon>
        <taxon>Agaricineae</taxon>
        <taxon>Agaricaceae</taxon>
        <taxon>Leucocoprinus</taxon>
    </lineage>
</organism>
<comment type="similarity">
    <text evidence="4">Belongs to the cyclophilin-type PPIase family.</text>
</comment>
<keyword evidence="7" id="KW-1185">Reference proteome</keyword>
<evidence type="ECO:0000256" key="2">
    <source>
        <dbReference type="ARBA" id="ARBA00023110"/>
    </source>
</evidence>
<dbReference type="PANTHER" id="PTHR11071:SF561">
    <property type="entry name" value="PEPTIDYL-PROLYL CIS-TRANS ISOMERASE D-RELATED"/>
    <property type="match status" value="1"/>
</dbReference>
<evidence type="ECO:0000256" key="4">
    <source>
        <dbReference type="RuleBase" id="RU363019"/>
    </source>
</evidence>
<dbReference type="SUPFAM" id="SSF50891">
    <property type="entry name" value="Cyclophilin-like"/>
    <property type="match status" value="1"/>
</dbReference>
<dbReference type="Pfam" id="PF00160">
    <property type="entry name" value="Pro_isomerase"/>
    <property type="match status" value="1"/>
</dbReference>
<gene>
    <name evidence="6" type="ORF">NP233_g11859</name>
</gene>
<dbReference type="InterPro" id="IPR029000">
    <property type="entry name" value="Cyclophilin-like_dom_sf"/>
</dbReference>
<keyword evidence="3 4" id="KW-0413">Isomerase</keyword>
<dbReference type="PANTHER" id="PTHR11071">
    <property type="entry name" value="PEPTIDYL-PROLYL CIS-TRANS ISOMERASE"/>
    <property type="match status" value="1"/>
</dbReference>
<dbReference type="EMBL" id="JANIEX010001529">
    <property type="protein sequence ID" value="KAJ3556957.1"/>
    <property type="molecule type" value="Genomic_DNA"/>
</dbReference>
<keyword evidence="2 4" id="KW-0697">Rotamase</keyword>
<comment type="catalytic activity">
    <reaction evidence="1 4">
        <text>[protein]-peptidylproline (omega=180) = [protein]-peptidylproline (omega=0)</text>
        <dbReference type="Rhea" id="RHEA:16237"/>
        <dbReference type="Rhea" id="RHEA-COMP:10747"/>
        <dbReference type="Rhea" id="RHEA-COMP:10748"/>
        <dbReference type="ChEBI" id="CHEBI:83833"/>
        <dbReference type="ChEBI" id="CHEBI:83834"/>
        <dbReference type="EC" id="5.2.1.8"/>
    </reaction>
</comment>
<evidence type="ECO:0000256" key="1">
    <source>
        <dbReference type="ARBA" id="ARBA00000971"/>
    </source>
</evidence>
<dbReference type="GO" id="GO:0006457">
    <property type="term" value="P:protein folding"/>
    <property type="evidence" value="ECO:0007669"/>
    <property type="project" value="TreeGrafter"/>
</dbReference>
<accession>A0AAD5VG02</accession>
<dbReference type="GO" id="GO:0003755">
    <property type="term" value="F:peptidyl-prolyl cis-trans isomerase activity"/>
    <property type="evidence" value="ECO:0007669"/>
    <property type="project" value="UniProtKB-UniRule"/>
</dbReference>
<dbReference type="Gene3D" id="2.40.100.10">
    <property type="entry name" value="Cyclophilin-like"/>
    <property type="match status" value="2"/>
</dbReference>
<dbReference type="PRINTS" id="PR00153">
    <property type="entry name" value="CSAPPISMRASE"/>
</dbReference>
<dbReference type="GO" id="GO:0005737">
    <property type="term" value="C:cytoplasm"/>
    <property type="evidence" value="ECO:0007669"/>
    <property type="project" value="TreeGrafter"/>
</dbReference>
<dbReference type="Proteomes" id="UP001213000">
    <property type="component" value="Unassembled WGS sequence"/>
</dbReference>
<dbReference type="InterPro" id="IPR002130">
    <property type="entry name" value="Cyclophilin-type_PPIase_dom"/>
</dbReference>
<comment type="function">
    <text evidence="4">PPIases accelerate the folding of proteins. It catalyzes the cis-trans isomerization of proline imidic peptide bonds in oligopeptides.</text>
</comment>